<accession>A0A8E2JD56</accession>
<name>A0A8E2JD56_9PEZI</name>
<evidence type="ECO:0000313" key="1">
    <source>
        <dbReference type="EMBL" id="OCK78245.1"/>
    </source>
</evidence>
<evidence type="ECO:0000313" key="2">
    <source>
        <dbReference type="Proteomes" id="UP000250266"/>
    </source>
</evidence>
<dbReference type="OrthoDB" id="5440at2759"/>
<sequence length="375" mass="41359">MSLPPTQSGTGFLSFNSMPPRIWITADDDMFDEVIFRYWREEGYDVTYLPYSGGGKHYFASLKTLHDDLELGETYALIAYGGAAAACLKAAIKPMPKLCALVAYYPTSLPAPKTKYPALLKVIVHIAGSQISPAPELLEYKSYRYEAAAEGFAEHNHPKFNAVEAGLAWSRTLGCVRRGFKRDVDLEGPWIENLKGKFESEIASQGSLKTVKTMTTTAAPHVTLVPTLTGGIGIKNLEEFYREFFIPSLVPDFNIRLVSRTIGVDRVVDEMVVSFTHTDEIDWILPDVPPTGKPVEIAMVSIVGVRGEKLTHEHVYWDQASVLVQVGLLDPNNAPNSMRAKGLKKLPVVGVESARQVLDVKKDRYNGLLEGLNGA</sequence>
<gene>
    <name evidence="1" type="ORF">K432DRAFT_427407</name>
</gene>
<dbReference type="PANTHER" id="PTHR38436:SF3">
    <property type="entry name" value="CARBOXYMETHYLENEBUTENOLIDASE-RELATED"/>
    <property type="match status" value="1"/>
</dbReference>
<dbReference type="SUPFAM" id="SSF54427">
    <property type="entry name" value="NTF2-like"/>
    <property type="match status" value="1"/>
</dbReference>
<dbReference type="PANTHER" id="PTHR38436">
    <property type="entry name" value="POLYKETIDE CYCLASE SNOAL-LIKE DOMAIN"/>
    <property type="match status" value="1"/>
</dbReference>
<dbReference type="EMBL" id="KV745071">
    <property type="protein sequence ID" value="OCK78245.1"/>
    <property type="molecule type" value="Genomic_DNA"/>
</dbReference>
<reference evidence="1 2" key="1">
    <citation type="journal article" date="2016" name="Nat. Commun.">
        <title>Ectomycorrhizal ecology is imprinted in the genome of the dominant symbiotic fungus Cenococcum geophilum.</title>
        <authorList>
            <consortium name="DOE Joint Genome Institute"/>
            <person name="Peter M."/>
            <person name="Kohler A."/>
            <person name="Ohm R.A."/>
            <person name="Kuo A."/>
            <person name="Krutzmann J."/>
            <person name="Morin E."/>
            <person name="Arend M."/>
            <person name="Barry K.W."/>
            <person name="Binder M."/>
            <person name="Choi C."/>
            <person name="Clum A."/>
            <person name="Copeland A."/>
            <person name="Grisel N."/>
            <person name="Haridas S."/>
            <person name="Kipfer T."/>
            <person name="LaButti K."/>
            <person name="Lindquist E."/>
            <person name="Lipzen A."/>
            <person name="Maire R."/>
            <person name="Meier B."/>
            <person name="Mihaltcheva S."/>
            <person name="Molinier V."/>
            <person name="Murat C."/>
            <person name="Poggeler S."/>
            <person name="Quandt C.A."/>
            <person name="Sperisen C."/>
            <person name="Tritt A."/>
            <person name="Tisserant E."/>
            <person name="Crous P.W."/>
            <person name="Henrissat B."/>
            <person name="Nehls U."/>
            <person name="Egli S."/>
            <person name="Spatafora J.W."/>
            <person name="Grigoriev I.V."/>
            <person name="Martin F.M."/>
        </authorList>
    </citation>
    <scope>NUCLEOTIDE SEQUENCE [LARGE SCALE GENOMIC DNA]</scope>
    <source>
        <strain evidence="1 2">CBS 459.81</strain>
    </source>
</reference>
<dbReference type="InterPro" id="IPR009959">
    <property type="entry name" value="Cyclase_SnoaL-like"/>
</dbReference>
<dbReference type="AlphaFoldDB" id="A0A8E2JD56"/>
<dbReference type="Proteomes" id="UP000250266">
    <property type="component" value="Unassembled WGS sequence"/>
</dbReference>
<dbReference type="GO" id="GO:0030638">
    <property type="term" value="P:polyketide metabolic process"/>
    <property type="evidence" value="ECO:0007669"/>
    <property type="project" value="InterPro"/>
</dbReference>
<keyword evidence="2" id="KW-1185">Reference proteome</keyword>
<evidence type="ECO:0008006" key="3">
    <source>
        <dbReference type="Google" id="ProtNLM"/>
    </source>
</evidence>
<protein>
    <recommendedName>
        <fullName evidence="3">Dienelactone hydrolase</fullName>
    </recommendedName>
</protein>
<proteinExistence type="predicted"/>
<dbReference type="Gene3D" id="3.10.450.50">
    <property type="match status" value="1"/>
</dbReference>
<dbReference type="InterPro" id="IPR032710">
    <property type="entry name" value="NTF2-like_dom_sf"/>
</dbReference>
<organism evidence="1 2">
    <name type="scientific">Lepidopterella palustris CBS 459.81</name>
    <dbReference type="NCBI Taxonomy" id="1314670"/>
    <lineage>
        <taxon>Eukaryota</taxon>
        <taxon>Fungi</taxon>
        <taxon>Dikarya</taxon>
        <taxon>Ascomycota</taxon>
        <taxon>Pezizomycotina</taxon>
        <taxon>Dothideomycetes</taxon>
        <taxon>Pleosporomycetidae</taxon>
        <taxon>Mytilinidiales</taxon>
        <taxon>Argynnaceae</taxon>
        <taxon>Lepidopterella</taxon>
    </lineage>
</organism>